<dbReference type="GO" id="GO:0005743">
    <property type="term" value="C:mitochondrial inner membrane"/>
    <property type="evidence" value="ECO:0007669"/>
    <property type="project" value="UniProtKB-SubCell"/>
</dbReference>
<evidence type="ECO:0000256" key="7">
    <source>
        <dbReference type="ARBA" id="ARBA00022792"/>
    </source>
</evidence>
<comment type="similarity">
    <text evidence="16">Belongs to the complex I subunit 5 family.</text>
</comment>
<dbReference type="RefSeq" id="YP_009059455.1">
    <property type="nucleotide sequence ID" value="NC_024932.1"/>
</dbReference>
<keyword evidence="8" id="KW-1278">Translocase</keyword>
<dbReference type="PANTHER" id="PTHR42829">
    <property type="entry name" value="NADH-UBIQUINONE OXIDOREDUCTASE CHAIN 5"/>
    <property type="match status" value="1"/>
</dbReference>
<proteinExistence type="inferred from homology"/>
<evidence type="ECO:0000256" key="6">
    <source>
        <dbReference type="ARBA" id="ARBA00022692"/>
    </source>
</evidence>
<dbReference type="GO" id="GO:0015990">
    <property type="term" value="P:electron transport coupled proton transport"/>
    <property type="evidence" value="ECO:0007669"/>
    <property type="project" value="TreeGrafter"/>
</dbReference>
<evidence type="ECO:0000256" key="10">
    <source>
        <dbReference type="ARBA" id="ARBA00022989"/>
    </source>
</evidence>
<evidence type="ECO:0000313" key="20">
    <source>
        <dbReference type="EMBL" id="AIN37251.1"/>
    </source>
</evidence>
<keyword evidence="12 16" id="KW-0830">Ubiquinone</keyword>
<evidence type="ECO:0000256" key="2">
    <source>
        <dbReference type="ARBA" id="ARBA00012944"/>
    </source>
</evidence>
<keyword evidence="5" id="KW-0679">Respiratory chain</keyword>
<evidence type="ECO:0000256" key="13">
    <source>
        <dbReference type="ARBA" id="ARBA00023128"/>
    </source>
</evidence>
<feature type="transmembrane region" description="Helical" evidence="16">
    <location>
        <begin position="180"/>
        <end position="203"/>
    </location>
</feature>
<keyword evidence="7" id="KW-0999">Mitochondrion inner membrane</keyword>
<evidence type="ECO:0000256" key="5">
    <source>
        <dbReference type="ARBA" id="ARBA00022660"/>
    </source>
</evidence>
<evidence type="ECO:0000256" key="15">
    <source>
        <dbReference type="ARBA" id="ARBA00049551"/>
    </source>
</evidence>
<sequence length="584" mass="64730">MFFKPKSSSISSAMLLMYSLAIFPITLGFIMNDKSILFEWTIIQISSCSMTLILILDSISLSFSNTVCLISGCVMLFSSSYMSHDPFLKRFTWLVMLFVMSMNLLVFIPSLPALLLGWDGLGIVSFALVIYYQNTKSLAAGMLTVLANRIGDVMILISIGLLVLQGHWNILLMWDFHMSFMAMITITVAAMTKSAQIPFSSWLPAAMAAPTPVSALVHSSTLVTAGIFLVIRFYPFLSTSSAFMTALLFISVLTLLMAGLGANFENDLKKVIALSTLSQLGVMMMSLGMGMPSLALFHLYTHALFKALLFLCAGTIIHNSSNSQDIRSMGMIFCQAPLTISCMNVANLSLCGAPFLSGFYSKDLILEVALFNSTNFLMILLIFLATGMTAAYSLRLSFCSLWGSLKANPFHAKQEKDAYINWATTILTLAAIVAGFFLQTIFADFNPMPFILPFNYKMVTISVIILGLFLAMVLWATPEGDKNMSKYKFFLTTMWFLAPISAQPLTKMSMLFGTQLMKSVDQGWLEILGGQGAALTMSNLSTINQSLQIKSFNFFHSINSYSRKLLTIQSKSNYYMNNYSHQHW</sequence>
<dbReference type="InterPro" id="IPR003945">
    <property type="entry name" value="NU5C-like"/>
</dbReference>
<keyword evidence="6 16" id="KW-0812">Transmembrane</keyword>
<feature type="transmembrane region" description="Helical" evidence="16">
    <location>
        <begin position="376"/>
        <end position="398"/>
    </location>
</feature>
<geneLocation type="mitochondrion" evidence="20"/>
<feature type="transmembrane region" description="Helical" evidence="16">
    <location>
        <begin position="12"/>
        <end position="30"/>
    </location>
</feature>
<feature type="domain" description="NADH dehydrogenase subunit 5 C-terminal" evidence="19">
    <location>
        <begin position="392"/>
        <end position="553"/>
    </location>
</feature>
<evidence type="ECO:0000256" key="16">
    <source>
        <dbReference type="RuleBase" id="RU003404"/>
    </source>
</evidence>
<dbReference type="PANTHER" id="PTHR42829:SF2">
    <property type="entry name" value="NADH-UBIQUINONE OXIDOREDUCTASE CHAIN 5"/>
    <property type="match status" value="1"/>
</dbReference>
<comment type="function">
    <text evidence="16">Core subunit of the mitochondrial membrane respiratory chain NADH dehydrogenase (Complex I) which catalyzes electron transfer from NADH through the respiratory chain, using ubiquinone as an electron acceptor. Essential for the catalytic activity and assembly of complex I.</text>
</comment>
<keyword evidence="4 16" id="KW-0813">Transport</keyword>
<dbReference type="AlphaFoldDB" id="A0A0U1V616"/>
<feature type="transmembrane region" description="Helical" evidence="16">
    <location>
        <begin position="329"/>
        <end position="356"/>
    </location>
</feature>
<keyword evidence="14 16" id="KW-0472">Membrane</keyword>
<evidence type="ECO:0000256" key="3">
    <source>
        <dbReference type="ARBA" id="ARBA00021096"/>
    </source>
</evidence>
<keyword evidence="13 16" id="KW-0496">Mitochondrion</keyword>
<keyword evidence="11 16" id="KW-0520">NAD</keyword>
<keyword evidence="10 16" id="KW-1133">Transmembrane helix</keyword>
<evidence type="ECO:0000256" key="12">
    <source>
        <dbReference type="ARBA" id="ARBA00023075"/>
    </source>
</evidence>
<evidence type="ECO:0000256" key="11">
    <source>
        <dbReference type="ARBA" id="ARBA00023027"/>
    </source>
</evidence>
<dbReference type="InterPro" id="IPR010934">
    <property type="entry name" value="NADH_DH_su5_C"/>
</dbReference>
<organism evidence="20">
    <name type="scientific">Aliger gigas</name>
    <name type="common">queen conch</name>
    <dbReference type="NCBI Taxonomy" id="291982"/>
    <lineage>
        <taxon>Eukaryota</taxon>
        <taxon>Metazoa</taxon>
        <taxon>Spiralia</taxon>
        <taxon>Lophotrochozoa</taxon>
        <taxon>Mollusca</taxon>
        <taxon>Gastropoda</taxon>
        <taxon>Caenogastropoda</taxon>
        <taxon>Littorinimorpha</taxon>
        <taxon>Stromboidea</taxon>
        <taxon>Strombidae</taxon>
        <taxon>Aliger</taxon>
    </lineage>
</organism>
<comment type="subcellular location">
    <subcellularLocation>
        <location evidence="1">Mitochondrion inner membrane</location>
        <topology evidence="1">Multi-pass membrane protein</topology>
    </subcellularLocation>
</comment>
<dbReference type="Pfam" id="PF00361">
    <property type="entry name" value="Proton_antipo_M"/>
    <property type="match status" value="1"/>
</dbReference>
<dbReference type="InterPro" id="IPR001516">
    <property type="entry name" value="Proton_antipo_N"/>
</dbReference>
<feature type="transmembrane region" description="Helical" evidence="16">
    <location>
        <begin position="153"/>
        <end position="174"/>
    </location>
</feature>
<comment type="catalytic activity">
    <reaction evidence="15 16">
        <text>a ubiquinone + NADH + 5 H(+)(in) = a ubiquinol + NAD(+) + 4 H(+)(out)</text>
        <dbReference type="Rhea" id="RHEA:29091"/>
        <dbReference type="Rhea" id="RHEA-COMP:9565"/>
        <dbReference type="Rhea" id="RHEA-COMP:9566"/>
        <dbReference type="ChEBI" id="CHEBI:15378"/>
        <dbReference type="ChEBI" id="CHEBI:16389"/>
        <dbReference type="ChEBI" id="CHEBI:17976"/>
        <dbReference type="ChEBI" id="CHEBI:57540"/>
        <dbReference type="ChEBI" id="CHEBI:57945"/>
        <dbReference type="EC" id="7.1.1.2"/>
    </reaction>
</comment>
<feature type="transmembrane region" description="Helical" evidence="16">
    <location>
        <begin position="62"/>
        <end position="79"/>
    </location>
</feature>
<evidence type="ECO:0000256" key="1">
    <source>
        <dbReference type="ARBA" id="ARBA00004448"/>
    </source>
</evidence>
<protein>
    <recommendedName>
        <fullName evidence="3 16">NADH-ubiquinone oxidoreductase chain 5</fullName>
        <ecNumber evidence="2 16">7.1.1.2</ecNumber>
    </recommendedName>
</protein>
<feature type="transmembrane region" description="Helical" evidence="16">
    <location>
        <begin position="243"/>
        <end position="264"/>
    </location>
</feature>
<gene>
    <name evidence="20" type="primary">ND5</name>
</gene>
<evidence type="ECO:0000259" key="17">
    <source>
        <dbReference type="Pfam" id="PF00361"/>
    </source>
</evidence>
<evidence type="ECO:0000256" key="14">
    <source>
        <dbReference type="ARBA" id="ARBA00023136"/>
    </source>
</evidence>
<dbReference type="InterPro" id="IPR001750">
    <property type="entry name" value="ND/Mrp_TM"/>
</dbReference>
<reference evidence="20" key="1">
    <citation type="journal article" date="2014" name="Mitochondrial DNA">
        <title>Mitochondrial genome of the endangered marine gastropod Strombus gigas Linnaeus, 1758 (Mollusca: Gastropoda).</title>
        <authorList>
            <person name="Marquez E.J."/>
            <person name="Castro E.R."/>
            <person name="Alzate J.F."/>
        </authorList>
    </citation>
    <scope>NUCLEOTIDE SEQUENCE</scope>
    <source>
        <strain evidence="20">Sg300-UNAL-SAA</strain>
    </source>
</reference>
<feature type="transmembrane region" description="Helical" evidence="16">
    <location>
        <begin position="454"/>
        <end position="475"/>
    </location>
</feature>
<dbReference type="GO" id="GO:0003954">
    <property type="term" value="F:NADH dehydrogenase activity"/>
    <property type="evidence" value="ECO:0007669"/>
    <property type="project" value="TreeGrafter"/>
</dbReference>
<evidence type="ECO:0000256" key="9">
    <source>
        <dbReference type="ARBA" id="ARBA00022982"/>
    </source>
</evidence>
<feature type="domain" description="NADH-Ubiquinone oxidoreductase (complex I) chain 5 N-terminal" evidence="18">
    <location>
        <begin position="43"/>
        <end position="91"/>
    </location>
</feature>
<dbReference type="CTD" id="4540"/>
<dbReference type="GeneID" id="20465879"/>
<dbReference type="GO" id="GO:0008137">
    <property type="term" value="F:NADH dehydrogenase (ubiquinone) activity"/>
    <property type="evidence" value="ECO:0007669"/>
    <property type="project" value="UniProtKB-EC"/>
</dbReference>
<dbReference type="EMBL" id="KM245630">
    <property type="protein sequence ID" value="AIN37251.1"/>
    <property type="molecule type" value="Genomic_DNA"/>
</dbReference>
<feature type="transmembrane region" description="Helical" evidence="16">
    <location>
        <begin position="114"/>
        <end position="132"/>
    </location>
</feature>
<evidence type="ECO:0000259" key="19">
    <source>
        <dbReference type="Pfam" id="PF06455"/>
    </source>
</evidence>
<evidence type="ECO:0000256" key="4">
    <source>
        <dbReference type="ARBA" id="ARBA00022448"/>
    </source>
</evidence>
<dbReference type="PRINTS" id="PR01434">
    <property type="entry name" value="NADHDHGNASE5"/>
</dbReference>
<evidence type="ECO:0000259" key="18">
    <source>
        <dbReference type="Pfam" id="PF00662"/>
    </source>
</evidence>
<feature type="transmembrane region" description="Helical" evidence="16">
    <location>
        <begin position="271"/>
        <end position="291"/>
    </location>
</feature>
<feature type="transmembrane region" description="Helical" evidence="16">
    <location>
        <begin position="297"/>
        <end position="317"/>
    </location>
</feature>
<feature type="domain" description="NADH:quinone oxidoreductase/Mrp antiporter transmembrane" evidence="17">
    <location>
        <begin position="111"/>
        <end position="385"/>
    </location>
</feature>
<accession>A0A0U1V616</accession>
<feature type="transmembrane region" description="Helical" evidence="16">
    <location>
        <begin position="37"/>
        <end position="56"/>
    </location>
</feature>
<feature type="transmembrane region" description="Helical" evidence="16">
    <location>
        <begin position="91"/>
        <end position="108"/>
    </location>
</feature>
<dbReference type="GO" id="GO:0042773">
    <property type="term" value="P:ATP synthesis coupled electron transport"/>
    <property type="evidence" value="ECO:0007669"/>
    <property type="project" value="InterPro"/>
</dbReference>
<feature type="transmembrane region" description="Helical" evidence="16">
    <location>
        <begin position="215"/>
        <end position="237"/>
    </location>
</feature>
<feature type="transmembrane region" description="Helical" evidence="16">
    <location>
        <begin position="419"/>
        <end position="442"/>
    </location>
</feature>
<dbReference type="Pfam" id="PF06455">
    <property type="entry name" value="NADH5_C"/>
    <property type="match status" value="1"/>
</dbReference>
<keyword evidence="9" id="KW-0249">Electron transport</keyword>
<dbReference type="EC" id="7.1.1.2" evidence="2 16"/>
<evidence type="ECO:0000256" key="8">
    <source>
        <dbReference type="ARBA" id="ARBA00022967"/>
    </source>
</evidence>
<name>A0A0U1V616_9CAEN</name>
<dbReference type="Pfam" id="PF00662">
    <property type="entry name" value="Proton_antipo_N"/>
    <property type="match status" value="1"/>
</dbReference>